<dbReference type="AlphaFoldDB" id="A0A5J4VM24"/>
<comment type="caution">
    <text evidence="2">The sequence shown here is derived from an EMBL/GenBank/DDBJ whole genome shotgun (WGS) entry which is preliminary data.</text>
</comment>
<feature type="compositionally biased region" description="Polar residues" evidence="1">
    <location>
        <begin position="19"/>
        <end position="73"/>
    </location>
</feature>
<dbReference type="Proteomes" id="UP000324800">
    <property type="component" value="Unassembled WGS sequence"/>
</dbReference>
<sequence length="156" mass="17430">MNGQQNISNEAEQPAHIGTTHTSQTEAPDNLQHQQTGQNSDLNNMAEQNPFQPTQNFPGLHNLTHQTSLSETGSLNEQQQQLSLSLSPSSSIIEIKQNQQPDQKQSLFVTNTNHQFIKGVQHSKYISIEEAVNRLSLLSEDPKRQAETKVYTGKQV</sequence>
<evidence type="ECO:0000313" key="3">
    <source>
        <dbReference type="Proteomes" id="UP000324800"/>
    </source>
</evidence>
<feature type="region of interest" description="Disordered" evidence="1">
    <location>
        <begin position="1"/>
        <end position="86"/>
    </location>
</feature>
<feature type="compositionally biased region" description="Polar residues" evidence="1">
    <location>
        <begin position="1"/>
        <end position="11"/>
    </location>
</feature>
<gene>
    <name evidence="2" type="ORF">EZS28_020784</name>
</gene>
<reference evidence="2 3" key="1">
    <citation type="submission" date="2019-03" db="EMBL/GenBank/DDBJ databases">
        <title>Single cell metagenomics reveals metabolic interactions within the superorganism composed of flagellate Streblomastix strix and complex community of Bacteroidetes bacteria on its surface.</title>
        <authorList>
            <person name="Treitli S.C."/>
            <person name="Kolisko M."/>
            <person name="Husnik F."/>
            <person name="Keeling P."/>
            <person name="Hampl V."/>
        </authorList>
    </citation>
    <scope>NUCLEOTIDE SEQUENCE [LARGE SCALE GENOMIC DNA]</scope>
    <source>
        <strain evidence="2">ST1C</strain>
    </source>
</reference>
<accession>A0A5J4VM24</accession>
<protein>
    <submittedName>
        <fullName evidence="2">Uncharacterized protein</fullName>
    </submittedName>
</protein>
<feature type="compositionally biased region" description="Low complexity" evidence="1">
    <location>
        <begin position="74"/>
        <end position="86"/>
    </location>
</feature>
<evidence type="ECO:0000313" key="2">
    <source>
        <dbReference type="EMBL" id="KAA6383687.1"/>
    </source>
</evidence>
<evidence type="ECO:0000256" key="1">
    <source>
        <dbReference type="SAM" id="MobiDB-lite"/>
    </source>
</evidence>
<proteinExistence type="predicted"/>
<dbReference type="EMBL" id="SNRW01006119">
    <property type="protein sequence ID" value="KAA6383687.1"/>
    <property type="molecule type" value="Genomic_DNA"/>
</dbReference>
<organism evidence="2 3">
    <name type="scientific">Streblomastix strix</name>
    <dbReference type="NCBI Taxonomy" id="222440"/>
    <lineage>
        <taxon>Eukaryota</taxon>
        <taxon>Metamonada</taxon>
        <taxon>Preaxostyla</taxon>
        <taxon>Oxymonadida</taxon>
        <taxon>Streblomastigidae</taxon>
        <taxon>Streblomastix</taxon>
    </lineage>
</organism>
<name>A0A5J4VM24_9EUKA</name>